<reference evidence="4 5" key="1">
    <citation type="submission" date="2024-01" db="EMBL/GenBank/DDBJ databases">
        <title>The complete chloroplast genome sequence of Lithospermum erythrorhizon: insights into the phylogenetic relationship among Boraginaceae species and the maternal lineages of purple gromwells.</title>
        <authorList>
            <person name="Okada T."/>
            <person name="Watanabe K."/>
        </authorList>
    </citation>
    <scope>NUCLEOTIDE SEQUENCE [LARGE SCALE GENOMIC DNA]</scope>
</reference>
<proteinExistence type="inferred from homology"/>
<evidence type="ECO:0008006" key="6">
    <source>
        <dbReference type="Google" id="ProtNLM"/>
    </source>
</evidence>
<keyword evidence="5" id="KW-1185">Reference proteome</keyword>
<evidence type="ECO:0000313" key="5">
    <source>
        <dbReference type="Proteomes" id="UP001454036"/>
    </source>
</evidence>
<feature type="repeat" description="PPR" evidence="3">
    <location>
        <begin position="333"/>
        <end position="367"/>
    </location>
</feature>
<organism evidence="4 5">
    <name type="scientific">Lithospermum erythrorhizon</name>
    <name type="common">Purple gromwell</name>
    <name type="synonym">Lithospermum officinale var. erythrorhizon</name>
    <dbReference type="NCBI Taxonomy" id="34254"/>
    <lineage>
        <taxon>Eukaryota</taxon>
        <taxon>Viridiplantae</taxon>
        <taxon>Streptophyta</taxon>
        <taxon>Embryophyta</taxon>
        <taxon>Tracheophyta</taxon>
        <taxon>Spermatophyta</taxon>
        <taxon>Magnoliopsida</taxon>
        <taxon>eudicotyledons</taxon>
        <taxon>Gunneridae</taxon>
        <taxon>Pentapetalae</taxon>
        <taxon>asterids</taxon>
        <taxon>lamiids</taxon>
        <taxon>Boraginales</taxon>
        <taxon>Boraginaceae</taxon>
        <taxon>Boraginoideae</taxon>
        <taxon>Lithospermeae</taxon>
        <taxon>Lithospermum</taxon>
    </lineage>
</organism>
<dbReference type="Pfam" id="PF13041">
    <property type="entry name" value="PPR_2"/>
    <property type="match status" value="1"/>
</dbReference>
<accession>A0AAV3NK20</accession>
<protein>
    <recommendedName>
        <fullName evidence="6">Pentatricopeptide repeat-containing protein</fullName>
    </recommendedName>
</protein>
<dbReference type="PANTHER" id="PTHR47936">
    <property type="entry name" value="PPR_LONG DOMAIN-CONTAINING PROTEIN"/>
    <property type="match status" value="1"/>
</dbReference>
<dbReference type="AlphaFoldDB" id="A0AAV3NK20"/>
<evidence type="ECO:0000313" key="4">
    <source>
        <dbReference type="EMBL" id="GAA0139680.1"/>
    </source>
</evidence>
<sequence>MKKGDKTPFSGLGKLFPGGKIRELIDPERVSQIVDLIKKDEDDLESRLNVLAPDLQIKTSILVFEILNIDKVSGMRLFRWVQSTNNKLHRSADFCALMLCNCGHLNDYETMGMLLKEFRQKGFCLSELAFEFLIPLFVSVDSGARESIKHIVELLRKAGGSCYSSGIHSLIRLLCLLDLFDMAKYVMQITEMKVAYLNILIQEKCKRGLQEDALGIISEMRGEGCHADTKSYNLILGSLCKMNKLDGAFSVLKDMKVQGVPADALSYDILIYFLCKIGKVNDAYRFFNQMVSEGIRPRLLVHASIIEAFMKVQQCEEAYRYVVDSCVKDPYSSPMIYTFLVKEHRKRGDIMSAQNIILEMMDKGLRPNYNEYMKVLRSLKGQLATDLKNRYSLFTSSSHTTSVIR</sequence>
<feature type="repeat" description="PPR" evidence="3">
    <location>
        <begin position="228"/>
        <end position="262"/>
    </location>
</feature>
<dbReference type="Gene3D" id="1.25.40.10">
    <property type="entry name" value="Tetratricopeptide repeat domain"/>
    <property type="match status" value="2"/>
</dbReference>
<gene>
    <name evidence="4" type="ORF">LIER_01177</name>
</gene>
<dbReference type="InterPro" id="IPR002885">
    <property type="entry name" value="PPR_rpt"/>
</dbReference>
<evidence type="ECO:0000256" key="1">
    <source>
        <dbReference type="ARBA" id="ARBA00007626"/>
    </source>
</evidence>
<dbReference type="PROSITE" id="PS51375">
    <property type="entry name" value="PPR"/>
    <property type="match status" value="3"/>
</dbReference>
<keyword evidence="2" id="KW-0677">Repeat</keyword>
<dbReference type="NCBIfam" id="TIGR00756">
    <property type="entry name" value="PPR"/>
    <property type="match status" value="2"/>
</dbReference>
<comment type="similarity">
    <text evidence="1">Belongs to the PPR family. P subfamily.</text>
</comment>
<evidence type="ECO:0000256" key="2">
    <source>
        <dbReference type="ARBA" id="ARBA00022737"/>
    </source>
</evidence>
<dbReference type="Pfam" id="PF01535">
    <property type="entry name" value="PPR"/>
    <property type="match status" value="1"/>
</dbReference>
<dbReference type="Proteomes" id="UP001454036">
    <property type="component" value="Unassembled WGS sequence"/>
</dbReference>
<comment type="caution">
    <text evidence="4">The sequence shown here is derived from an EMBL/GenBank/DDBJ whole genome shotgun (WGS) entry which is preliminary data.</text>
</comment>
<name>A0AAV3NK20_LITER</name>
<dbReference type="EMBL" id="BAABME010000109">
    <property type="protein sequence ID" value="GAA0139680.1"/>
    <property type="molecule type" value="Genomic_DNA"/>
</dbReference>
<dbReference type="InterPro" id="IPR011990">
    <property type="entry name" value="TPR-like_helical_dom_sf"/>
</dbReference>
<evidence type="ECO:0000256" key="3">
    <source>
        <dbReference type="PROSITE-ProRule" id="PRU00708"/>
    </source>
</evidence>
<dbReference type="PANTHER" id="PTHR47936:SF3">
    <property type="entry name" value="PENTACOTRIPEPTIDE-REPEAT REGION OF PRORP DOMAIN-CONTAINING PROTEIN"/>
    <property type="match status" value="1"/>
</dbReference>
<feature type="repeat" description="PPR" evidence="3">
    <location>
        <begin position="263"/>
        <end position="297"/>
    </location>
</feature>